<comment type="caution">
    <text evidence="1">The sequence shown here is derived from an EMBL/GenBank/DDBJ whole genome shotgun (WGS) entry which is preliminary data.</text>
</comment>
<evidence type="ECO:0000313" key="1">
    <source>
        <dbReference type="EMBL" id="MBD8487337.1"/>
    </source>
</evidence>
<sequence length="254" mass="30001">MFNFLKSNKKYEPLNWELRKYFENNFLWLLQEFPKPKIEDRKILTPTSEHFPIKWNKSKDNAFDAHRIICENMQIDPSKVELDFFDNGLKEIDMGTSMIFVESDPENPEAAGLFHHEKEDGKYSVSLDEALLAKPDHLIATIAHELAHVKLLGVKKLNQNDEMLTDFTTVFFGLGIFNANSAFQFYNQSDRWGYSNLGYLKTDEWAYALALFAFIRQEDDPEWKQYLSKTIKKDFDKCLRYMIDNEEEVFKFDD</sequence>
<gene>
    <name evidence="1" type="ORF">IFO69_01115</name>
</gene>
<keyword evidence="2" id="KW-1185">Reference proteome</keyword>
<organism evidence="1 2">
    <name type="scientific">Echinicola arenosa</name>
    <dbReference type="NCBI Taxonomy" id="2774144"/>
    <lineage>
        <taxon>Bacteria</taxon>
        <taxon>Pseudomonadati</taxon>
        <taxon>Bacteroidota</taxon>
        <taxon>Cytophagia</taxon>
        <taxon>Cytophagales</taxon>
        <taxon>Cyclobacteriaceae</taxon>
        <taxon>Echinicola</taxon>
    </lineage>
</organism>
<evidence type="ECO:0000313" key="2">
    <source>
        <dbReference type="Proteomes" id="UP000647133"/>
    </source>
</evidence>
<evidence type="ECO:0008006" key="3">
    <source>
        <dbReference type="Google" id="ProtNLM"/>
    </source>
</evidence>
<dbReference type="Proteomes" id="UP000647133">
    <property type="component" value="Unassembled WGS sequence"/>
</dbReference>
<dbReference type="EMBL" id="JACYTQ010000001">
    <property type="protein sequence ID" value="MBD8487337.1"/>
    <property type="molecule type" value="Genomic_DNA"/>
</dbReference>
<accession>A0ABR9AGC7</accession>
<protein>
    <recommendedName>
        <fullName evidence="3">Peptidase M48 domain-containing protein</fullName>
    </recommendedName>
</protein>
<dbReference type="RefSeq" id="WP_192007112.1">
    <property type="nucleotide sequence ID" value="NZ_JACYTQ010000001.1"/>
</dbReference>
<proteinExistence type="predicted"/>
<reference evidence="1 2" key="1">
    <citation type="submission" date="2020-09" db="EMBL/GenBank/DDBJ databases">
        <title>Echinicola sp. CAU 1574 isolated from sand of Sido Beach.</title>
        <authorList>
            <person name="Kim W."/>
        </authorList>
    </citation>
    <scope>NUCLEOTIDE SEQUENCE [LARGE SCALE GENOMIC DNA]</scope>
    <source>
        <strain evidence="1 2">CAU 1574</strain>
    </source>
</reference>
<name>A0ABR9AGC7_9BACT</name>